<evidence type="ECO:0000259" key="13">
    <source>
        <dbReference type="PROSITE" id="PS50262"/>
    </source>
</evidence>
<protein>
    <recommendedName>
        <fullName evidence="17">Calmodulin</fullName>
    </recommendedName>
</protein>
<name>A0A818QWP2_9BILA</name>
<dbReference type="PANTHER" id="PTHR23055:SF178">
    <property type="entry name" value="NEUROCALCIN HOMOLOG"/>
    <property type="match status" value="1"/>
</dbReference>
<feature type="domain" description="EF-hand" evidence="12">
    <location>
        <begin position="104"/>
        <end position="139"/>
    </location>
</feature>
<dbReference type="Pfam" id="PF13499">
    <property type="entry name" value="EF-hand_7"/>
    <property type="match status" value="1"/>
</dbReference>
<evidence type="ECO:0000256" key="10">
    <source>
        <dbReference type="ARBA" id="ARBA00023288"/>
    </source>
</evidence>
<dbReference type="PRINTS" id="PR00450">
    <property type="entry name" value="RECOVERIN"/>
</dbReference>
<evidence type="ECO:0000313" key="14">
    <source>
        <dbReference type="EMBL" id="CAF0884834.1"/>
    </source>
</evidence>
<dbReference type="Gene3D" id="1.20.1070.10">
    <property type="entry name" value="Rhodopsin 7-helix transmembrane proteins"/>
    <property type="match status" value="1"/>
</dbReference>
<dbReference type="AlphaFoldDB" id="A0A818QWP2"/>
<keyword evidence="5" id="KW-0479">Metal-binding</keyword>
<dbReference type="PROSITE" id="PS00018">
    <property type="entry name" value="EF_HAND_1"/>
    <property type="match status" value="2"/>
</dbReference>
<organism evidence="15 16">
    <name type="scientific">Adineta steineri</name>
    <dbReference type="NCBI Taxonomy" id="433720"/>
    <lineage>
        <taxon>Eukaryota</taxon>
        <taxon>Metazoa</taxon>
        <taxon>Spiralia</taxon>
        <taxon>Gnathifera</taxon>
        <taxon>Rotifera</taxon>
        <taxon>Eurotatoria</taxon>
        <taxon>Bdelloidea</taxon>
        <taxon>Adinetida</taxon>
        <taxon>Adinetidae</taxon>
        <taxon>Adineta</taxon>
    </lineage>
</organism>
<dbReference type="InterPro" id="IPR018247">
    <property type="entry name" value="EF_Hand_1_Ca_BS"/>
</dbReference>
<comment type="similarity">
    <text evidence="2">Belongs to the recoverin family.</text>
</comment>
<dbReference type="GO" id="GO:0005509">
    <property type="term" value="F:calcium ion binding"/>
    <property type="evidence" value="ECO:0007669"/>
    <property type="project" value="InterPro"/>
</dbReference>
<dbReference type="EMBL" id="CAJNOG010000069">
    <property type="protein sequence ID" value="CAF0884834.1"/>
    <property type="molecule type" value="Genomic_DNA"/>
</dbReference>
<keyword evidence="7" id="KW-0106">Calcium</keyword>
<evidence type="ECO:0000256" key="2">
    <source>
        <dbReference type="ARBA" id="ARBA00006049"/>
    </source>
</evidence>
<keyword evidence="8 11" id="KW-1133">Transmembrane helix</keyword>
<evidence type="ECO:0000256" key="9">
    <source>
        <dbReference type="ARBA" id="ARBA00023136"/>
    </source>
</evidence>
<keyword evidence="6" id="KW-0677">Repeat</keyword>
<evidence type="ECO:0000259" key="12">
    <source>
        <dbReference type="PROSITE" id="PS50222"/>
    </source>
</evidence>
<dbReference type="EMBL" id="CAJOAY010000352">
    <property type="protein sequence ID" value="CAF3640620.1"/>
    <property type="molecule type" value="Genomic_DNA"/>
</dbReference>
<feature type="transmembrane region" description="Helical" evidence="11">
    <location>
        <begin position="366"/>
        <end position="386"/>
    </location>
</feature>
<feature type="domain" description="EF-hand" evidence="12">
    <location>
        <begin position="68"/>
        <end position="103"/>
    </location>
</feature>
<dbReference type="CDD" id="cd00051">
    <property type="entry name" value="EFh"/>
    <property type="match status" value="2"/>
</dbReference>
<evidence type="ECO:0000313" key="16">
    <source>
        <dbReference type="Proteomes" id="UP000663881"/>
    </source>
</evidence>
<dbReference type="PROSITE" id="PS50222">
    <property type="entry name" value="EF_HAND_2"/>
    <property type="match status" value="3"/>
</dbReference>
<reference evidence="15" key="1">
    <citation type="submission" date="2021-02" db="EMBL/GenBank/DDBJ databases">
        <authorList>
            <person name="Nowell W R."/>
        </authorList>
    </citation>
    <scope>NUCLEOTIDE SEQUENCE</scope>
</reference>
<feature type="domain" description="EF-hand" evidence="12">
    <location>
        <begin position="27"/>
        <end position="65"/>
    </location>
</feature>
<dbReference type="SUPFAM" id="SSF81321">
    <property type="entry name" value="Family A G protein-coupled receptor-like"/>
    <property type="match status" value="1"/>
</dbReference>
<proteinExistence type="inferred from homology"/>
<keyword evidence="9 11" id="KW-0472">Membrane</keyword>
<evidence type="ECO:0008006" key="17">
    <source>
        <dbReference type="Google" id="ProtNLM"/>
    </source>
</evidence>
<dbReference type="SUPFAM" id="SSF47473">
    <property type="entry name" value="EF-hand"/>
    <property type="match status" value="1"/>
</dbReference>
<feature type="domain" description="G-protein coupled receptors family 1 profile" evidence="13">
    <location>
        <begin position="154"/>
        <end position="343"/>
    </location>
</feature>
<feature type="transmembrane region" description="Helical" evidence="11">
    <location>
        <begin position="290"/>
        <end position="309"/>
    </location>
</feature>
<sequence length="413" mass="47149">MGNNVLTGQSATLSDEEITALKASTNLSEEEIRDMFNEFNKGGGAGDGKITKEEFRKYYKKTAGSDDADGIFADNTFAAFDTNHDGSISFSEFTFAILAQNKTDLDSILSFSFASIDISGDGNISFDELKGYLEKAAILAIGKEEAAEIDSDEVALINFIALTADLPMPIQFYRTGFVNPATAAYCTWWTFFEYSLNLVSELLMAAISIQRHIFVFQPRLFDHRLKRYIIYYLPLLFCVVYPFIFYLIIIVFYPCDGTQWVFSSNLCGYANCYLVYNKVLTSFAWALNNGLPSVTIFLANAMLVIRVVQQKRRRQRLVSWKKQRQMTLQLLGISSLYMIAWIPCLIAGVGQRIVSPNFLAQIQFDYFLDLIYIVCLYLPWACYGFLPECHKWFYKVFRVEQVTRNVIRPTVRD</sequence>
<dbReference type="InterPro" id="IPR011992">
    <property type="entry name" value="EF-hand-dom_pair"/>
</dbReference>
<dbReference type="PANTHER" id="PTHR23055">
    <property type="entry name" value="CALCIUM BINDING PROTEINS"/>
    <property type="match status" value="1"/>
</dbReference>
<dbReference type="InterPro" id="IPR002048">
    <property type="entry name" value="EF_hand_dom"/>
</dbReference>
<dbReference type="GO" id="GO:0016020">
    <property type="term" value="C:membrane"/>
    <property type="evidence" value="ECO:0007669"/>
    <property type="project" value="UniProtKB-SubCell"/>
</dbReference>
<dbReference type="InterPro" id="IPR017452">
    <property type="entry name" value="GPCR_Rhodpsn_7TM"/>
</dbReference>
<dbReference type="SMART" id="SM00054">
    <property type="entry name" value="EFh"/>
    <property type="match status" value="3"/>
</dbReference>
<keyword evidence="4" id="KW-0519">Myristate</keyword>
<evidence type="ECO:0000256" key="7">
    <source>
        <dbReference type="ARBA" id="ARBA00022837"/>
    </source>
</evidence>
<dbReference type="CDD" id="cd00637">
    <property type="entry name" value="7tm_classA_rhodopsin-like"/>
    <property type="match status" value="1"/>
</dbReference>
<dbReference type="PROSITE" id="PS50262">
    <property type="entry name" value="G_PROTEIN_RECEP_F1_2"/>
    <property type="match status" value="1"/>
</dbReference>
<feature type="transmembrane region" description="Helical" evidence="11">
    <location>
        <begin position="229"/>
        <end position="253"/>
    </location>
</feature>
<comment type="caution">
    <text evidence="15">The sequence shown here is derived from an EMBL/GenBank/DDBJ whole genome shotgun (WGS) entry which is preliminary data.</text>
</comment>
<dbReference type="Gene3D" id="1.10.238.10">
    <property type="entry name" value="EF-hand"/>
    <property type="match status" value="1"/>
</dbReference>
<dbReference type="Proteomes" id="UP000663845">
    <property type="component" value="Unassembled WGS sequence"/>
</dbReference>
<evidence type="ECO:0000256" key="11">
    <source>
        <dbReference type="SAM" id="Phobius"/>
    </source>
</evidence>
<evidence type="ECO:0000313" key="15">
    <source>
        <dbReference type="EMBL" id="CAF3640620.1"/>
    </source>
</evidence>
<accession>A0A818QWP2</accession>
<gene>
    <name evidence="14" type="ORF">JYZ213_LOCUS9694</name>
    <name evidence="15" type="ORF">OKA104_LOCUS8630</name>
</gene>
<dbReference type="InterPro" id="IPR028846">
    <property type="entry name" value="Recoverin"/>
</dbReference>
<evidence type="ECO:0000256" key="3">
    <source>
        <dbReference type="ARBA" id="ARBA00022692"/>
    </source>
</evidence>
<keyword evidence="10" id="KW-0449">Lipoprotein</keyword>
<evidence type="ECO:0000256" key="1">
    <source>
        <dbReference type="ARBA" id="ARBA00004370"/>
    </source>
</evidence>
<feature type="transmembrane region" description="Helical" evidence="11">
    <location>
        <begin position="330"/>
        <end position="354"/>
    </location>
</feature>
<evidence type="ECO:0000256" key="8">
    <source>
        <dbReference type="ARBA" id="ARBA00022989"/>
    </source>
</evidence>
<evidence type="ECO:0000256" key="4">
    <source>
        <dbReference type="ARBA" id="ARBA00022707"/>
    </source>
</evidence>
<evidence type="ECO:0000256" key="6">
    <source>
        <dbReference type="ARBA" id="ARBA00022737"/>
    </source>
</evidence>
<evidence type="ECO:0000256" key="5">
    <source>
        <dbReference type="ARBA" id="ARBA00022723"/>
    </source>
</evidence>
<dbReference type="Pfam" id="PF13202">
    <property type="entry name" value="EF-hand_5"/>
    <property type="match status" value="1"/>
</dbReference>
<keyword evidence="3 11" id="KW-0812">Transmembrane</keyword>
<dbReference type="Proteomes" id="UP000663881">
    <property type="component" value="Unassembled WGS sequence"/>
</dbReference>
<comment type="subcellular location">
    <subcellularLocation>
        <location evidence="1">Membrane</location>
    </subcellularLocation>
</comment>